<gene>
    <name evidence="2" type="ORF">F511_25787</name>
</gene>
<protein>
    <submittedName>
        <fullName evidence="2">THO complex subunit 2</fullName>
    </submittedName>
</protein>
<name>A0A2Z7CBD8_9LAMI</name>
<dbReference type="EMBL" id="KQ999413">
    <property type="protein sequence ID" value="KZV41638.1"/>
    <property type="molecule type" value="Genomic_DNA"/>
</dbReference>
<proteinExistence type="predicted"/>
<sequence>MGALNLTLVLTSKLKAQPFSEEQPLLSPHRAKRRCPNKKNQTTVHRLKGFFIAAGGGGLKASDGVPRTATAAGGGGLRASDGLNVLTWNFGTFAYVPFPKRPERPFRYRSGEP</sequence>
<keyword evidence="3" id="KW-1185">Reference proteome</keyword>
<reference evidence="2 3" key="1">
    <citation type="journal article" date="2015" name="Proc. Natl. Acad. Sci. U.S.A.">
        <title>The resurrection genome of Boea hygrometrica: A blueprint for survival of dehydration.</title>
        <authorList>
            <person name="Xiao L."/>
            <person name="Yang G."/>
            <person name="Zhang L."/>
            <person name="Yang X."/>
            <person name="Zhao S."/>
            <person name="Ji Z."/>
            <person name="Zhou Q."/>
            <person name="Hu M."/>
            <person name="Wang Y."/>
            <person name="Chen M."/>
            <person name="Xu Y."/>
            <person name="Jin H."/>
            <person name="Xiao X."/>
            <person name="Hu G."/>
            <person name="Bao F."/>
            <person name="Hu Y."/>
            <person name="Wan P."/>
            <person name="Li L."/>
            <person name="Deng X."/>
            <person name="Kuang T."/>
            <person name="Xiang C."/>
            <person name="Zhu J.K."/>
            <person name="Oliver M.J."/>
            <person name="He Y."/>
        </authorList>
    </citation>
    <scope>NUCLEOTIDE SEQUENCE [LARGE SCALE GENOMIC DNA]</scope>
    <source>
        <strain evidence="3">cv. XS01</strain>
    </source>
</reference>
<dbReference type="AlphaFoldDB" id="A0A2Z7CBD8"/>
<evidence type="ECO:0000256" key="1">
    <source>
        <dbReference type="SAM" id="MobiDB-lite"/>
    </source>
</evidence>
<feature type="region of interest" description="Disordered" evidence="1">
    <location>
        <begin position="20"/>
        <end position="40"/>
    </location>
</feature>
<organism evidence="2 3">
    <name type="scientific">Dorcoceras hygrometricum</name>
    <dbReference type="NCBI Taxonomy" id="472368"/>
    <lineage>
        <taxon>Eukaryota</taxon>
        <taxon>Viridiplantae</taxon>
        <taxon>Streptophyta</taxon>
        <taxon>Embryophyta</taxon>
        <taxon>Tracheophyta</taxon>
        <taxon>Spermatophyta</taxon>
        <taxon>Magnoliopsida</taxon>
        <taxon>eudicotyledons</taxon>
        <taxon>Gunneridae</taxon>
        <taxon>Pentapetalae</taxon>
        <taxon>asterids</taxon>
        <taxon>lamiids</taxon>
        <taxon>Lamiales</taxon>
        <taxon>Gesneriaceae</taxon>
        <taxon>Didymocarpoideae</taxon>
        <taxon>Trichosporeae</taxon>
        <taxon>Loxocarpinae</taxon>
        <taxon>Dorcoceras</taxon>
    </lineage>
</organism>
<evidence type="ECO:0000313" key="3">
    <source>
        <dbReference type="Proteomes" id="UP000250235"/>
    </source>
</evidence>
<evidence type="ECO:0000313" key="2">
    <source>
        <dbReference type="EMBL" id="KZV41638.1"/>
    </source>
</evidence>
<accession>A0A2Z7CBD8</accession>
<dbReference type="Proteomes" id="UP000250235">
    <property type="component" value="Unassembled WGS sequence"/>
</dbReference>